<sequence>GGVKVSLGSSDECNNSLRQALLSTLQVGDVARFKTLLPDTLRHPSPASKSDLDHVFPSPVQGTLLHVAAKKNLPDVAKRLIEHGADPNIRDLSGMKYTPLHYAVEDGNHEVIKILLDGGANPNARESGFGRTSLHLLLKKWKSNEDNFKSCLDILLDHNKINVDSQDDNRATPLDLSCKKECEYMARKLILKGADLQYIGRNNVTEAEMVKTTFPDLLEAIVKSNDLTAVKKPRLFGDELLDKGLKNHDFRRFKEILNDLDNSEEDKSSILEEDYGKTLLHYACNNGLTDFVQELINHGADPMKADKTNLNCPILYATRKGYFKIIEILTTAMESEDKIEDGLKQVDQRGETVLHKVAKREYRIKEDEDDRDYKKCLEVLMNYKEDINMDATDEFGNTALHYAVLWDDQSFVRHLLLNGAHWGIKNESGIMPITNIKATVLEEILDECIKLNNTTDLEFREFEIVLNYCMLVPAFNALKPETERLKYLSGSDKHKHLLCHPIINTFLHLKWQRIKPYYYINMIAYTFYLFLLTTYILIFHRIIEDSSSSPIGNNSTSNIDGNITASSDDSIIMSFSMKISLQILISIFTLYIALREIVQFIVSWRLYIARIENWIECSIVILTVFLFLPLDNLIHQSLAAWLILFAWTEFVLLLGCHPKLAVYIAMFKKVSFNFLKFILMFSFMLLAFSLSFYLVYQVNEQFTTYHQSLLRTLAMTTGELEYTDLPLSAFPVSSHLLFIVFVFLIVLVLMNLLNGLAVSDIAVIQKEAEIVSYKSRVELITYLESVFLVGACPLFDLMPASLRCCSTGDDNILIRLLNWLGPKTLMLRDCLKNQSIKMFPNRGKGRCWEICDCHSSSLERSHIDSAMSVVITEEHRVADSLTELKDHMANMDKAIERLTEMVQNHVLCPSPVPKTNSSRSIGNNITVVE</sequence>
<dbReference type="InterPro" id="IPR002110">
    <property type="entry name" value="Ankyrin_rpt"/>
</dbReference>
<evidence type="ECO:0000256" key="11">
    <source>
        <dbReference type="PROSITE-ProRule" id="PRU00023"/>
    </source>
</evidence>
<keyword evidence="4 12" id="KW-0812">Transmembrane</keyword>
<dbReference type="InterPro" id="IPR036770">
    <property type="entry name" value="Ankyrin_rpt-contain_sf"/>
</dbReference>
<dbReference type="AlphaFoldDB" id="A0AAV2PUE8"/>
<evidence type="ECO:0000256" key="9">
    <source>
        <dbReference type="ARBA" id="ARBA00023136"/>
    </source>
</evidence>
<dbReference type="PROSITE" id="PS50297">
    <property type="entry name" value="ANK_REP_REGION"/>
    <property type="match status" value="4"/>
</dbReference>
<dbReference type="SUPFAM" id="SSF48403">
    <property type="entry name" value="Ankyrin repeat"/>
    <property type="match status" value="1"/>
</dbReference>
<dbReference type="PANTHER" id="PTHR47143">
    <property type="entry name" value="TRANSIENT RECEPTOR POTENTIAL CATION CHANNEL PROTEIN PAINLESS"/>
    <property type="match status" value="1"/>
</dbReference>
<evidence type="ECO:0000256" key="6">
    <source>
        <dbReference type="ARBA" id="ARBA00022989"/>
    </source>
</evidence>
<evidence type="ECO:0000256" key="3">
    <source>
        <dbReference type="ARBA" id="ARBA00022606"/>
    </source>
</evidence>
<evidence type="ECO:0000259" key="13">
    <source>
        <dbReference type="Pfam" id="PF00520"/>
    </source>
</evidence>
<feature type="transmembrane region" description="Helical" evidence="12">
    <location>
        <begin position="606"/>
        <end position="628"/>
    </location>
</feature>
<dbReference type="InterPro" id="IPR052076">
    <property type="entry name" value="TRP_cation_channel"/>
</dbReference>
<proteinExistence type="predicted"/>
<comment type="caution">
    <text evidence="14">The sequence shown here is derived from an EMBL/GenBank/DDBJ whole genome shotgun (WGS) entry which is preliminary data.</text>
</comment>
<evidence type="ECO:0000256" key="7">
    <source>
        <dbReference type="ARBA" id="ARBA00023043"/>
    </source>
</evidence>
<dbReference type="GO" id="GO:0005216">
    <property type="term" value="F:monoatomic ion channel activity"/>
    <property type="evidence" value="ECO:0007669"/>
    <property type="project" value="InterPro"/>
</dbReference>
<dbReference type="PROSITE" id="PS50088">
    <property type="entry name" value="ANK_REPEAT"/>
    <property type="match status" value="4"/>
</dbReference>
<evidence type="ECO:0000256" key="5">
    <source>
        <dbReference type="ARBA" id="ARBA00022737"/>
    </source>
</evidence>
<evidence type="ECO:0000256" key="4">
    <source>
        <dbReference type="ARBA" id="ARBA00022692"/>
    </source>
</evidence>
<evidence type="ECO:0000313" key="14">
    <source>
        <dbReference type="EMBL" id="CAL4063322.1"/>
    </source>
</evidence>
<feature type="transmembrane region" description="Helical" evidence="12">
    <location>
        <begin position="517"/>
        <end position="538"/>
    </location>
</feature>
<gene>
    <name evidence="14" type="ORF">MNOR_LOCUS3285</name>
</gene>
<feature type="domain" description="Ion transport" evidence="13">
    <location>
        <begin position="578"/>
        <end position="768"/>
    </location>
</feature>
<name>A0AAV2PUE8_MEGNR</name>
<organism evidence="14 15">
    <name type="scientific">Meganyctiphanes norvegica</name>
    <name type="common">Northern krill</name>
    <name type="synonym">Thysanopoda norvegica</name>
    <dbReference type="NCBI Taxonomy" id="48144"/>
    <lineage>
        <taxon>Eukaryota</taxon>
        <taxon>Metazoa</taxon>
        <taxon>Ecdysozoa</taxon>
        <taxon>Arthropoda</taxon>
        <taxon>Crustacea</taxon>
        <taxon>Multicrustacea</taxon>
        <taxon>Malacostraca</taxon>
        <taxon>Eumalacostraca</taxon>
        <taxon>Eucarida</taxon>
        <taxon>Euphausiacea</taxon>
        <taxon>Euphausiidae</taxon>
        <taxon>Meganyctiphanes</taxon>
    </lineage>
</organism>
<feature type="transmembrane region" description="Helical" evidence="12">
    <location>
        <begin position="736"/>
        <end position="758"/>
    </location>
</feature>
<dbReference type="Pfam" id="PF00520">
    <property type="entry name" value="Ion_trans"/>
    <property type="match status" value="1"/>
</dbReference>
<keyword evidence="3" id="KW-0716">Sensory transduction</keyword>
<keyword evidence="8" id="KW-0406">Ion transport</keyword>
<keyword evidence="2" id="KW-0813">Transport</keyword>
<keyword evidence="5" id="KW-0677">Repeat</keyword>
<keyword evidence="10" id="KW-0407">Ion channel</keyword>
<keyword evidence="6 12" id="KW-1133">Transmembrane helix</keyword>
<dbReference type="Proteomes" id="UP001497623">
    <property type="component" value="Unassembled WGS sequence"/>
</dbReference>
<evidence type="ECO:0000313" key="15">
    <source>
        <dbReference type="Proteomes" id="UP001497623"/>
    </source>
</evidence>
<dbReference type="Pfam" id="PF12796">
    <property type="entry name" value="Ank_2"/>
    <property type="match status" value="3"/>
</dbReference>
<feature type="repeat" description="ANK" evidence="11">
    <location>
        <begin position="95"/>
        <end position="127"/>
    </location>
</feature>
<feature type="transmembrane region" description="Helical" evidence="12">
    <location>
        <begin position="677"/>
        <end position="696"/>
    </location>
</feature>
<comment type="subcellular location">
    <subcellularLocation>
        <location evidence="1">Membrane</location>
        <topology evidence="1">Multi-pass membrane protein</topology>
    </subcellularLocation>
</comment>
<dbReference type="Gene3D" id="1.25.40.20">
    <property type="entry name" value="Ankyrin repeat-containing domain"/>
    <property type="match status" value="2"/>
</dbReference>
<accession>A0AAV2PUE8</accession>
<feature type="repeat" description="ANK" evidence="11">
    <location>
        <begin position="395"/>
        <end position="427"/>
    </location>
</feature>
<dbReference type="GO" id="GO:0034703">
    <property type="term" value="C:cation channel complex"/>
    <property type="evidence" value="ECO:0007669"/>
    <property type="project" value="UniProtKB-ARBA"/>
</dbReference>
<dbReference type="SMART" id="SM00248">
    <property type="entry name" value="ANK"/>
    <property type="match status" value="7"/>
</dbReference>
<protein>
    <recommendedName>
        <fullName evidence="13">Ion transport domain-containing protein</fullName>
    </recommendedName>
</protein>
<dbReference type="EMBL" id="CAXKWB010001107">
    <property type="protein sequence ID" value="CAL4063322.1"/>
    <property type="molecule type" value="Genomic_DNA"/>
</dbReference>
<feature type="transmembrane region" description="Helical" evidence="12">
    <location>
        <begin position="571"/>
        <end position="594"/>
    </location>
</feature>
<keyword evidence="7 11" id="KW-0040">ANK repeat</keyword>
<reference evidence="14 15" key="1">
    <citation type="submission" date="2024-05" db="EMBL/GenBank/DDBJ databases">
        <authorList>
            <person name="Wallberg A."/>
        </authorList>
    </citation>
    <scope>NUCLEOTIDE SEQUENCE [LARGE SCALE GENOMIC DNA]</scope>
</reference>
<keyword evidence="9 12" id="KW-0472">Membrane</keyword>
<evidence type="ECO:0000256" key="8">
    <source>
        <dbReference type="ARBA" id="ARBA00023065"/>
    </source>
</evidence>
<dbReference type="InterPro" id="IPR005821">
    <property type="entry name" value="Ion_trans_dom"/>
</dbReference>
<feature type="repeat" description="ANK" evidence="11">
    <location>
        <begin position="275"/>
        <end position="307"/>
    </location>
</feature>
<feature type="repeat" description="ANK" evidence="11">
    <location>
        <begin position="60"/>
        <end position="92"/>
    </location>
</feature>
<evidence type="ECO:0000256" key="1">
    <source>
        <dbReference type="ARBA" id="ARBA00004141"/>
    </source>
</evidence>
<feature type="non-terminal residue" evidence="14">
    <location>
        <position position="1"/>
    </location>
</feature>
<dbReference type="PANTHER" id="PTHR47143:SF4">
    <property type="entry name" value="TRANSIENT RECEPTOR POTENTIAL CATION CHANNEL PROTEIN PAINLESS"/>
    <property type="match status" value="1"/>
</dbReference>
<evidence type="ECO:0000256" key="12">
    <source>
        <dbReference type="SAM" id="Phobius"/>
    </source>
</evidence>
<evidence type="ECO:0000256" key="10">
    <source>
        <dbReference type="ARBA" id="ARBA00023303"/>
    </source>
</evidence>
<feature type="transmembrane region" description="Helical" evidence="12">
    <location>
        <begin position="634"/>
        <end position="656"/>
    </location>
</feature>
<evidence type="ECO:0000256" key="2">
    <source>
        <dbReference type="ARBA" id="ARBA00022448"/>
    </source>
</evidence>
<keyword evidence="15" id="KW-1185">Reference proteome</keyword>